<dbReference type="OrthoDB" id="677560at2"/>
<feature type="domain" description="GIY-YIG" evidence="2">
    <location>
        <begin position="1"/>
        <end position="76"/>
    </location>
</feature>
<dbReference type="PANTHER" id="PTHR34477">
    <property type="entry name" value="UPF0213 PROTEIN YHBQ"/>
    <property type="match status" value="1"/>
</dbReference>
<reference evidence="3 5" key="1">
    <citation type="submission" date="2019-04" db="EMBL/GenBank/DDBJ databases">
        <title>Niastella caeni sp. nov., isolated from activated sludge.</title>
        <authorList>
            <person name="Sheng M."/>
        </authorList>
    </citation>
    <scope>NUCLEOTIDE SEQUENCE [LARGE SCALE GENOMIC DNA]</scope>
    <source>
        <strain evidence="3 5">HX-2-15</strain>
    </source>
</reference>
<dbReference type="Proteomes" id="UP000306918">
    <property type="component" value="Unassembled WGS sequence"/>
</dbReference>
<dbReference type="RefSeq" id="WP_136575216.1">
    <property type="nucleotide sequence ID" value="NZ_STFF01000001.1"/>
</dbReference>
<organism evidence="3 5">
    <name type="scientific">Niastella caeni</name>
    <dbReference type="NCBI Taxonomy" id="2569763"/>
    <lineage>
        <taxon>Bacteria</taxon>
        <taxon>Pseudomonadati</taxon>
        <taxon>Bacteroidota</taxon>
        <taxon>Chitinophagia</taxon>
        <taxon>Chitinophagales</taxon>
        <taxon>Chitinophagaceae</taxon>
        <taxon>Niastella</taxon>
    </lineage>
</organism>
<dbReference type="SUPFAM" id="SSF82771">
    <property type="entry name" value="GIY-YIG endonuclease"/>
    <property type="match status" value="1"/>
</dbReference>
<proteinExistence type="inferred from homology"/>
<comment type="similarity">
    <text evidence="1">Belongs to the UPF0213 family.</text>
</comment>
<keyword evidence="5" id="KW-1185">Reference proteome</keyword>
<evidence type="ECO:0000256" key="1">
    <source>
        <dbReference type="ARBA" id="ARBA00007435"/>
    </source>
</evidence>
<comment type="caution">
    <text evidence="3">The sequence shown here is derived from an EMBL/GenBank/DDBJ whole genome shotgun (WGS) entry which is preliminary data.</text>
</comment>
<dbReference type="InterPro" id="IPR035901">
    <property type="entry name" value="GIY-YIG_endonuc_sf"/>
</dbReference>
<dbReference type="InterPro" id="IPR000305">
    <property type="entry name" value="GIY-YIG_endonuc"/>
</dbReference>
<dbReference type="PROSITE" id="PS50164">
    <property type="entry name" value="GIY_YIG"/>
    <property type="match status" value="1"/>
</dbReference>
<evidence type="ECO:0000313" key="4">
    <source>
        <dbReference type="EMBL" id="THU40724.1"/>
    </source>
</evidence>
<dbReference type="Pfam" id="PF01541">
    <property type="entry name" value="GIY-YIG"/>
    <property type="match status" value="1"/>
</dbReference>
<name>A0A4S8HY86_9BACT</name>
<evidence type="ECO:0000259" key="2">
    <source>
        <dbReference type="PROSITE" id="PS50164"/>
    </source>
</evidence>
<dbReference type="CDD" id="cd10449">
    <property type="entry name" value="GIY-YIG_SLX1_like"/>
    <property type="match status" value="1"/>
</dbReference>
<gene>
    <name evidence="3" type="ORF">FAM09_01010</name>
    <name evidence="4" type="ORF">FAM09_01015</name>
</gene>
<dbReference type="EMBL" id="STFF01000001">
    <property type="protein sequence ID" value="THU40723.1"/>
    <property type="molecule type" value="Genomic_DNA"/>
</dbReference>
<dbReference type="AlphaFoldDB" id="A0A4S8HY86"/>
<dbReference type="InterPro" id="IPR050190">
    <property type="entry name" value="UPF0213_domain"/>
</dbReference>
<dbReference type="Gene3D" id="3.40.1440.10">
    <property type="entry name" value="GIY-YIG endonuclease"/>
    <property type="match status" value="1"/>
</dbReference>
<protein>
    <submittedName>
        <fullName evidence="3">GIY-YIG nuclease family protein</fullName>
    </submittedName>
</protein>
<evidence type="ECO:0000313" key="5">
    <source>
        <dbReference type="Proteomes" id="UP000306918"/>
    </source>
</evidence>
<accession>A0A4S8HY86</accession>
<dbReference type="EMBL" id="STFF01000001">
    <property type="protein sequence ID" value="THU40724.1"/>
    <property type="molecule type" value="Genomic_DNA"/>
</dbReference>
<dbReference type="PANTHER" id="PTHR34477:SF5">
    <property type="entry name" value="BSL5627 PROTEIN"/>
    <property type="match status" value="1"/>
</dbReference>
<sequence>MYTVYVLYSTRFDKIYIGYTSDLQDRFKSHNELGTKGWTIKFRPWEILHTENFDSKTSAMMREKQLKSAQGRAFIKELVRRKYPSL</sequence>
<evidence type="ECO:0000313" key="3">
    <source>
        <dbReference type="EMBL" id="THU40723.1"/>
    </source>
</evidence>